<dbReference type="Proteomes" id="UP000008827">
    <property type="component" value="Chromosome 14"/>
</dbReference>
<dbReference type="PaxDb" id="3847-GLYMA14G02191.1"/>
<feature type="region of interest" description="Disordered" evidence="1">
    <location>
        <begin position="34"/>
        <end position="82"/>
    </location>
</feature>
<dbReference type="AlphaFoldDB" id="A0A0R0G845"/>
<evidence type="ECO:0000313" key="3">
    <source>
        <dbReference type="EnsemblPlants" id="KRH14314"/>
    </source>
</evidence>
<dbReference type="Gramene" id="KRH14314">
    <property type="protein sequence ID" value="KRH14314"/>
    <property type="gene ID" value="GLYMA_14G018400"/>
</dbReference>
<evidence type="ECO:0000313" key="4">
    <source>
        <dbReference type="Proteomes" id="UP000008827"/>
    </source>
</evidence>
<organism evidence="2">
    <name type="scientific">Glycine max</name>
    <name type="common">Soybean</name>
    <name type="synonym">Glycine hispida</name>
    <dbReference type="NCBI Taxonomy" id="3847"/>
    <lineage>
        <taxon>Eukaryota</taxon>
        <taxon>Viridiplantae</taxon>
        <taxon>Streptophyta</taxon>
        <taxon>Embryophyta</taxon>
        <taxon>Tracheophyta</taxon>
        <taxon>Spermatophyta</taxon>
        <taxon>Magnoliopsida</taxon>
        <taxon>eudicotyledons</taxon>
        <taxon>Gunneridae</taxon>
        <taxon>Pentapetalae</taxon>
        <taxon>rosids</taxon>
        <taxon>fabids</taxon>
        <taxon>Fabales</taxon>
        <taxon>Fabaceae</taxon>
        <taxon>Papilionoideae</taxon>
        <taxon>50 kb inversion clade</taxon>
        <taxon>NPAAA clade</taxon>
        <taxon>indigoferoid/millettioid clade</taxon>
        <taxon>Phaseoleae</taxon>
        <taxon>Glycine</taxon>
        <taxon>Glycine subgen. Soja</taxon>
    </lineage>
</organism>
<evidence type="ECO:0000313" key="2">
    <source>
        <dbReference type="EMBL" id="KRH14314.1"/>
    </source>
</evidence>
<reference evidence="2" key="3">
    <citation type="submission" date="2018-07" db="EMBL/GenBank/DDBJ databases">
        <title>WGS assembly of Glycine max.</title>
        <authorList>
            <person name="Schmutz J."/>
            <person name="Cannon S."/>
            <person name="Schlueter J."/>
            <person name="Ma J."/>
            <person name="Mitros T."/>
            <person name="Nelson W."/>
            <person name="Hyten D."/>
            <person name="Song Q."/>
            <person name="Thelen J."/>
            <person name="Cheng J."/>
            <person name="Xu D."/>
            <person name="Hellsten U."/>
            <person name="May G."/>
            <person name="Yu Y."/>
            <person name="Sakurai T."/>
            <person name="Umezawa T."/>
            <person name="Bhattacharyya M."/>
            <person name="Sandhu D."/>
            <person name="Valliyodan B."/>
            <person name="Lindquist E."/>
            <person name="Peto M."/>
            <person name="Grant D."/>
            <person name="Shu S."/>
            <person name="Goodstein D."/>
            <person name="Barry K."/>
            <person name="Futrell-Griggs M."/>
            <person name="Abernathy B."/>
            <person name="Du J."/>
            <person name="Tian Z."/>
            <person name="Zhu L."/>
            <person name="Gill N."/>
            <person name="Joshi T."/>
            <person name="Libault M."/>
            <person name="Sethuraman A."/>
            <person name="Zhang X."/>
            <person name="Shinozaki K."/>
            <person name="Nguyen H."/>
            <person name="Wing R."/>
            <person name="Cregan P."/>
            <person name="Specht J."/>
            <person name="Grimwood J."/>
            <person name="Rokhsar D."/>
            <person name="Stacey G."/>
            <person name="Shoemaker R."/>
            <person name="Jackson S."/>
        </authorList>
    </citation>
    <scope>NUCLEOTIDE SEQUENCE</scope>
    <source>
        <tissue evidence="2">Callus</tissue>
    </source>
</reference>
<feature type="compositionally biased region" description="Low complexity" evidence="1">
    <location>
        <begin position="34"/>
        <end position="52"/>
    </location>
</feature>
<evidence type="ECO:0000256" key="1">
    <source>
        <dbReference type="SAM" id="MobiDB-lite"/>
    </source>
</evidence>
<reference evidence="2 3" key="1">
    <citation type="journal article" date="2010" name="Nature">
        <title>Genome sequence of the palaeopolyploid soybean.</title>
        <authorList>
            <person name="Schmutz J."/>
            <person name="Cannon S.B."/>
            <person name="Schlueter J."/>
            <person name="Ma J."/>
            <person name="Mitros T."/>
            <person name="Nelson W."/>
            <person name="Hyten D.L."/>
            <person name="Song Q."/>
            <person name="Thelen J.J."/>
            <person name="Cheng J."/>
            <person name="Xu D."/>
            <person name="Hellsten U."/>
            <person name="May G.D."/>
            <person name="Yu Y."/>
            <person name="Sakurai T."/>
            <person name="Umezawa T."/>
            <person name="Bhattacharyya M.K."/>
            <person name="Sandhu D."/>
            <person name="Valliyodan B."/>
            <person name="Lindquist E."/>
            <person name="Peto M."/>
            <person name="Grant D."/>
            <person name="Shu S."/>
            <person name="Goodstein D."/>
            <person name="Barry K."/>
            <person name="Futrell-Griggs M."/>
            <person name="Abernathy B."/>
            <person name="Du J."/>
            <person name="Tian Z."/>
            <person name="Zhu L."/>
            <person name="Gill N."/>
            <person name="Joshi T."/>
            <person name="Libault M."/>
            <person name="Sethuraman A."/>
            <person name="Zhang X.-C."/>
            <person name="Shinozaki K."/>
            <person name="Nguyen H.T."/>
            <person name="Wing R.A."/>
            <person name="Cregan P."/>
            <person name="Specht J."/>
            <person name="Grimwood J."/>
            <person name="Rokhsar D."/>
            <person name="Stacey G."/>
            <person name="Shoemaker R.C."/>
            <person name="Jackson S.A."/>
        </authorList>
    </citation>
    <scope>NUCLEOTIDE SEQUENCE</scope>
    <source>
        <strain evidence="3">cv. Williams 82</strain>
        <tissue evidence="2">Callus</tissue>
    </source>
</reference>
<dbReference type="EnsemblPlants" id="KRH14314">
    <property type="protein sequence ID" value="KRH14314"/>
    <property type="gene ID" value="GLYMA_14G018400"/>
</dbReference>
<accession>A0A0R0G845</accession>
<dbReference type="InParanoid" id="A0A0R0G845"/>
<gene>
    <name evidence="2" type="ORF">GLYMA_14G018400</name>
</gene>
<dbReference type="EMBL" id="CM000847">
    <property type="protein sequence ID" value="KRH14314.1"/>
    <property type="molecule type" value="Genomic_DNA"/>
</dbReference>
<keyword evidence="4" id="KW-1185">Reference proteome</keyword>
<proteinExistence type="predicted"/>
<sequence>MPTLKHPSIFNSLKLSSFWPHIHLFQPFLSPHTSSPFTLSAASSSSSFSSSSVAVGTEHDRLPSELNVTETAEPNSRGLRSP</sequence>
<dbReference type="STRING" id="3847.A0A0R0G845"/>
<name>A0A0R0G845_SOYBN</name>
<reference evidence="3" key="2">
    <citation type="submission" date="2018-02" db="UniProtKB">
        <authorList>
            <consortium name="EnsemblPlants"/>
        </authorList>
    </citation>
    <scope>IDENTIFICATION</scope>
    <source>
        <strain evidence="3">Williams 82</strain>
    </source>
</reference>
<protein>
    <submittedName>
        <fullName evidence="2 3">Uncharacterized protein</fullName>
    </submittedName>
</protein>